<dbReference type="GO" id="GO:0072527">
    <property type="term" value="P:pyrimidine-containing compound metabolic process"/>
    <property type="evidence" value="ECO:0007669"/>
    <property type="project" value="UniProtKB-ARBA"/>
</dbReference>
<evidence type="ECO:0000313" key="7">
    <source>
        <dbReference type="Proteomes" id="UP000589552"/>
    </source>
</evidence>
<organism evidence="6 7">
    <name type="scientific">Corynebacterium xerosis</name>
    <dbReference type="NCBI Taxonomy" id="1725"/>
    <lineage>
        <taxon>Bacteria</taxon>
        <taxon>Bacillati</taxon>
        <taxon>Actinomycetota</taxon>
        <taxon>Actinomycetes</taxon>
        <taxon>Mycobacteriales</taxon>
        <taxon>Corynebacteriaceae</taxon>
        <taxon>Corynebacterium</taxon>
    </lineage>
</organism>
<reference evidence="6 7" key="1">
    <citation type="submission" date="2020-04" db="EMBL/GenBank/DDBJ databases">
        <authorList>
            <person name="Hitch T.C.A."/>
            <person name="Wylensek D."/>
            <person name="Clavel T."/>
        </authorList>
    </citation>
    <scope>NUCLEOTIDE SEQUENCE [LARGE SCALE GENOMIC DNA]</scope>
    <source>
        <strain evidence="6 7">BL-383-APC-2I</strain>
    </source>
</reference>
<dbReference type="SUPFAM" id="SSF53927">
    <property type="entry name" value="Cytidine deaminase-like"/>
    <property type="match status" value="1"/>
</dbReference>
<gene>
    <name evidence="6" type="ORF">HF852_04595</name>
</gene>
<dbReference type="GO" id="GO:0008270">
    <property type="term" value="F:zinc ion binding"/>
    <property type="evidence" value="ECO:0007669"/>
    <property type="project" value="InterPro"/>
</dbReference>
<evidence type="ECO:0000259" key="5">
    <source>
        <dbReference type="PROSITE" id="PS51747"/>
    </source>
</evidence>
<sequence>MSITDAELLERARAATANSYVAYSGFPVGAALLLDDGTVVTGCNVENASYGLTNCGERTAVFRMVAEHGPGARIVACAIVGRDAAPCHPCGACRQVLNEFGCQRVIVEGPRPEAAVGAGTADAGISEAGAANGDHMSVVKPGEPISIDFAEILPHAFGPDDLR</sequence>
<dbReference type="PANTHER" id="PTHR11644">
    <property type="entry name" value="CYTIDINE DEAMINASE"/>
    <property type="match status" value="1"/>
</dbReference>
<dbReference type="RefSeq" id="WP_060925480.1">
    <property type="nucleotide sequence ID" value="NZ_JABAGA010000002.1"/>
</dbReference>
<evidence type="ECO:0000256" key="1">
    <source>
        <dbReference type="ARBA" id="ARBA00006576"/>
    </source>
</evidence>
<dbReference type="EC" id="3.5.4.5" evidence="6"/>
<dbReference type="GeneID" id="95321273"/>
<proteinExistence type="inferred from homology"/>
<dbReference type="InterPro" id="IPR016192">
    <property type="entry name" value="APOBEC/CMP_deaminase_Zn-bd"/>
</dbReference>
<keyword evidence="3 6" id="KW-0378">Hydrolase</keyword>
<keyword evidence="4" id="KW-0862">Zinc</keyword>
<dbReference type="PROSITE" id="PS51747">
    <property type="entry name" value="CYT_DCMP_DEAMINASES_2"/>
    <property type="match status" value="1"/>
</dbReference>
<protein>
    <submittedName>
        <fullName evidence="6">Cytidine deaminase</fullName>
        <ecNumber evidence="6">3.5.4.5</ecNumber>
    </submittedName>
</protein>
<dbReference type="InterPro" id="IPR050202">
    <property type="entry name" value="Cyt/Deoxycyt_deaminase"/>
</dbReference>
<feature type="domain" description="CMP/dCMP-type deaminase" evidence="5">
    <location>
        <begin position="3"/>
        <end position="118"/>
    </location>
</feature>
<dbReference type="InterPro" id="IPR016193">
    <property type="entry name" value="Cytidine_deaminase-like"/>
</dbReference>
<evidence type="ECO:0000256" key="2">
    <source>
        <dbReference type="ARBA" id="ARBA00022723"/>
    </source>
</evidence>
<dbReference type="Pfam" id="PF00383">
    <property type="entry name" value="dCMP_cyt_deam_1"/>
    <property type="match status" value="1"/>
</dbReference>
<accession>A0A7X9SW08</accession>
<evidence type="ECO:0000256" key="4">
    <source>
        <dbReference type="ARBA" id="ARBA00022833"/>
    </source>
</evidence>
<keyword evidence="2" id="KW-0479">Metal-binding</keyword>
<dbReference type="GO" id="GO:0055086">
    <property type="term" value="P:nucleobase-containing small molecule metabolic process"/>
    <property type="evidence" value="ECO:0007669"/>
    <property type="project" value="UniProtKB-ARBA"/>
</dbReference>
<dbReference type="Gene3D" id="3.40.140.10">
    <property type="entry name" value="Cytidine Deaminase, domain 2"/>
    <property type="match status" value="1"/>
</dbReference>
<dbReference type="NCBIfam" id="NF004064">
    <property type="entry name" value="PRK05578.1"/>
    <property type="match status" value="1"/>
</dbReference>
<comment type="caution">
    <text evidence="6">The sequence shown here is derived from an EMBL/GenBank/DDBJ whole genome shotgun (WGS) entry which is preliminary data.</text>
</comment>
<dbReference type="PROSITE" id="PS00903">
    <property type="entry name" value="CYT_DCMP_DEAMINASES_1"/>
    <property type="match status" value="1"/>
</dbReference>
<dbReference type="AlphaFoldDB" id="A0A7X9SW08"/>
<name>A0A7X9SW08_9CORY</name>
<dbReference type="InterPro" id="IPR002125">
    <property type="entry name" value="CMP_dCMP_dom"/>
</dbReference>
<dbReference type="EMBL" id="JABAGA010000002">
    <property type="protein sequence ID" value="NMF08892.1"/>
    <property type="molecule type" value="Genomic_DNA"/>
</dbReference>
<comment type="similarity">
    <text evidence="1">Belongs to the cytidine and deoxycytidylate deaminase family.</text>
</comment>
<dbReference type="PANTHER" id="PTHR11644:SF2">
    <property type="entry name" value="CYTIDINE DEAMINASE"/>
    <property type="match status" value="1"/>
</dbReference>
<dbReference type="GO" id="GO:0004126">
    <property type="term" value="F:cytidine deaminase activity"/>
    <property type="evidence" value="ECO:0007669"/>
    <property type="project" value="UniProtKB-EC"/>
</dbReference>
<dbReference type="GO" id="GO:0042802">
    <property type="term" value="F:identical protein binding"/>
    <property type="evidence" value="ECO:0007669"/>
    <property type="project" value="UniProtKB-ARBA"/>
</dbReference>
<evidence type="ECO:0000256" key="3">
    <source>
        <dbReference type="ARBA" id="ARBA00022801"/>
    </source>
</evidence>
<evidence type="ECO:0000313" key="6">
    <source>
        <dbReference type="EMBL" id="NMF08892.1"/>
    </source>
</evidence>
<dbReference type="CDD" id="cd01283">
    <property type="entry name" value="cytidine_deaminase"/>
    <property type="match status" value="1"/>
</dbReference>
<dbReference type="GO" id="GO:0005829">
    <property type="term" value="C:cytosol"/>
    <property type="evidence" value="ECO:0007669"/>
    <property type="project" value="TreeGrafter"/>
</dbReference>
<dbReference type="Proteomes" id="UP000589552">
    <property type="component" value="Unassembled WGS sequence"/>
</dbReference>